<evidence type="ECO:0000313" key="2">
    <source>
        <dbReference type="Proteomes" id="UP001489719"/>
    </source>
</evidence>
<organism evidence="1 2">
    <name type="scientific">Lipomyces orientalis</name>
    <dbReference type="NCBI Taxonomy" id="1233043"/>
    <lineage>
        <taxon>Eukaryota</taxon>
        <taxon>Fungi</taxon>
        <taxon>Dikarya</taxon>
        <taxon>Ascomycota</taxon>
        <taxon>Saccharomycotina</taxon>
        <taxon>Lipomycetes</taxon>
        <taxon>Lipomycetales</taxon>
        <taxon>Lipomycetaceae</taxon>
        <taxon>Lipomyces</taxon>
    </lineage>
</organism>
<gene>
    <name evidence="1" type="ORF">V1517DRAFT_330372</name>
</gene>
<dbReference type="EMBL" id="MU970144">
    <property type="protein sequence ID" value="KAK9320114.1"/>
    <property type="molecule type" value="Genomic_DNA"/>
</dbReference>
<keyword evidence="2" id="KW-1185">Reference proteome</keyword>
<evidence type="ECO:0000313" key="1">
    <source>
        <dbReference type="EMBL" id="KAK9320114.1"/>
    </source>
</evidence>
<dbReference type="Proteomes" id="UP001489719">
    <property type="component" value="Unassembled WGS sequence"/>
</dbReference>
<sequence length="1201" mass="137751">MHIKQLVIQGFKSYKDQTVTDPFSPRHNVIVGRNGSGKSNFFAAIRFVLSDAYTHMSREERQSLLHEGSGTAVMSAYVEIIFDNSDNRFPTGRDEVALRRTIGLKKDEYSLDRKSASKSDVMNLLESAGFSRSNPYYIVPQGRITALTNAKDAERLALLKEVAGTQVYEHRRGESLKVMAESNAKREKIDELLQFLEDRLNELDEEKDELREFQEKDRERRCLEYTLYDRELNEINAHLDEIEDERIRNSHSSDDRLGMFAERDQLIQNLEQEISTLKQELSLLAVDKKQLEEERKDLIRTQAQAEVQLKDLKDNEEELKHSTTKRQRDLKDVMQQIQVKESQMAELTPRYIQSLQSESEVKKALTDAEDQQQRLYAKQGRNAQFSFKADRDKWLKKEIADIQVTVLQREEMRRDLESQLESMKTQLESVHSSIDEIRVALESSHASLEQLQVQHTEQKQRRDALQDERKELWREGAKSDSALDNAKLELEKAERAFAGTMDRSQSAGLQAVRRIAKTMNLTGVYGPLCELFEVDDKYKVAVEVTAGNSLFHVVVDNDTTATTIMDVLNRERSGRVTFMPLNRLKPKTVDYPDTDEAIPLIKKLRYSTEHAKAIEQVCSKTIVCWNLEASAQYARSHNLNAITLQGDQANKKGVLTGGYHDKKRSRIDAVKAVRTARENFENVHRRASEIKSDVERKDQEVTLVIGNLNKLEAQRQQLVQSLGSMKETRRTSSAAESSLQDAITTKRRMLDSTVSSLESLNKQLDTLRNELGSKFDRNLTPDEVRLLGELNFQIQTLRAKDVELAGVRSAIEQEKVAVELDLRQVLYMQRDQLRAEMLEQDIAGKSDATSVATSLEQLQDAIARNAQKLNQIENESEDTEAELTAKGDECAKLQTLQLEEARSIERQQNSLERSMAKRGILVQRKDDINRKVRDLGALPEEAFDRYKQLKSESVLKRLHKLTEDLKKFSHINKKAFEQYTNFTKQREALLTRREELDKSQASIEELIQVLDQRKDEAIERTFKQVSKGFAEIFEKLVPAGRGRLIMQRRMDRDSDIHDDEEYSDDEDERRKSSSVENYIGVAISVSFNSKSNEQQRIEQLSGGQKSLCALALIFAIQQCDPAPFYLFDEIDANLDAQYRTAVASMIKELAENGQFICTTFRNEMIYTADKFYGVLFNNKISSIASITQDNALTFVEGEQPH</sequence>
<name>A0ACC3TG25_9ASCO</name>
<protein>
    <submittedName>
        <fullName evidence="1">RecF/RecN/SMC</fullName>
    </submittedName>
</protein>
<accession>A0ACC3TG25</accession>
<reference evidence="2" key="1">
    <citation type="journal article" date="2024" name="Front. Bioeng. Biotechnol.">
        <title>Genome-scale model development and genomic sequencing of the oleaginous clade Lipomyces.</title>
        <authorList>
            <person name="Czajka J.J."/>
            <person name="Han Y."/>
            <person name="Kim J."/>
            <person name="Mondo S.J."/>
            <person name="Hofstad B.A."/>
            <person name="Robles A."/>
            <person name="Haridas S."/>
            <person name="Riley R."/>
            <person name="LaButti K."/>
            <person name="Pangilinan J."/>
            <person name="Andreopoulos W."/>
            <person name="Lipzen A."/>
            <person name="Yan J."/>
            <person name="Wang M."/>
            <person name="Ng V."/>
            <person name="Grigoriev I.V."/>
            <person name="Spatafora J.W."/>
            <person name="Magnuson J.K."/>
            <person name="Baker S.E."/>
            <person name="Pomraning K.R."/>
        </authorList>
    </citation>
    <scope>NUCLEOTIDE SEQUENCE [LARGE SCALE GENOMIC DNA]</scope>
    <source>
        <strain evidence="2">CBS 10300</strain>
    </source>
</reference>
<comment type="caution">
    <text evidence="1">The sequence shown here is derived from an EMBL/GenBank/DDBJ whole genome shotgun (WGS) entry which is preliminary data.</text>
</comment>
<proteinExistence type="predicted"/>